<protein>
    <submittedName>
        <fullName evidence="1">Uncharacterized protein</fullName>
    </submittedName>
</protein>
<sequence>MPSRASALCHEMLMPVSELLGRVSTELSDIAAQVERLHPLVAAQSGQLAATDPHYAQALQSFDHIEQKLRCLAGYLDEIGTGTSPVWQLDPQAALAAITLSDLAARLAGQTSEQPNAAPSGDFELF</sequence>
<reference evidence="1 2" key="1">
    <citation type="submission" date="2018-06" db="EMBL/GenBank/DDBJ databases">
        <authorList>
            <consortium name="Pathogen Informatics"/>
            <person name="Doyle S."/>
        </authorList>
    </citation>
    <scope>NUCLEOTIDE SEQUENCE [LARGE SCALE GENOMIC DNA]</scope>
    <source>
        <strain evidence="1 2">NCTC10684</strain>
    </source>
</reference>
<dbReference type="EMBL" id="UFSM01000001">
    <property type="protein sequence ID" value="SUU87344.1"/>
    <property type="molecule type" value="Genomic_DNA"/>
</dbReference>
<organism evidence="1 2">
    <name type="scientific">Aminobacter aminovorans</name>
    <name type="common">Chelatobacter heintzii</name>
    <dbReference type="NCBI Taxonomy" id="83263"/>
    <lineage>
        <taxon>Bacteria</taxon>
        <taxon>Pseudomonadati</taxon>
        <taxon>Pseudomonadota</taxon>
        <taxon>Alphaproteobacteria</taxon>
        <taxon>Hyphomicrobiales</taxon>
        <taxon>Phyllobacteriaceae</taxon>
        <taxon>Aminobacter</taxon>
    </lineage>
</organism>
<dbReference type="Proteomes" id="UP000254701">
    <property type="component" value="Unassembled WGS sequence"/>
</dbReference>
<evidence type="ECO:0000313" key="1">
    <source>
        <dbReference type="EMBL" id="SUU87344.1"/>
    </source>
</evidence>
<name>A0A380WGR9_AMIAI</name>
<evidence type="ECO:0000313" key="2">
    <source>
        <dbReference type="Proteomes" id="UP000254701"/>
    </source>
</evidence>
<gene>
    <name evidence="1" type="ORF">NCTC10684_00536</name>
</gene>
<proteinExistence type="predicted"/>
<accession>A0A380WGR9</accession>
<dbReference type="AlphaFoldDB" id="A0A380WGR9"/>